<dbReference type="PANTHER" id="PTHR33103">
    <property type="entry name" value="OS01G0153900 PROTEIN"/>
    <property type="match status" value="1"/>
</dbReference>
<sequence length="205" mass="23195">MYETKQVFAMQVLDLLRRSLLTTMPFSDVFLPYRYIGLLLGSKELTETMKPRKIRKPHPRNNMRLVLDKMTLKLMVSKSRNEVLYAEAGADFVDFIFRILTLPLGSVIKILGGNTNMGCIDNLYKSTGNNYIKSEKCRSMLLSPKIPQHYNCDSQLFDTKEGIELAKGYEVVNPKSPSLETASGGGFVNDQITYIVTDELSVKPL</sequence>
<organism evidence="1 2">
    <name type="scientific">Kingdonia uniflora</name>
    <dbReference type="NCBI Taxonomy" id="39325"/>
    <lineage>
        <taxon>Eukaryota</taxon>
        <taxon>Viridiplantae</taxon>
        <taxon>Streptophyta</taxon>
        <taxon>Embryophyta</taxon>
        <taxon>Tracheophyta</taxon>
        <taxon>Spermatophyta</taxon>
        <taxon>Magnoliopsida</taxon>
        <taxon>Ranunculales</taxon>
        <taxon>Circaeasteraceae</taxon>
        <taxon>Kingdonia</taxon>
    </lineage>
</organism>
<protein>
    <submittedName>
        <fullName evidence="1">Uncharacterized protein</fullName>
    </submittedName>
</protein>
<proteinExistence type="predicted"/>
<dbReference type="OrthoDB" id="2014278at2759"/>
<dbReference type="InterPro" id="IPR007750">
    <property type="entry name" value="DUF674"/>
</dbReference>
<reference evidence="1 2" key="1">
    <citation type="journal article" date="2020" name="IScience">
        <title>Genome Sequencing of the Endangered Kingdonia uniflora (Circaeasteraceae, Ranunculales) Reveals Potential Mechanisms of Evolutionary Specialization.</title>
        <authorList>
            <person name="Sun Y."/>
            <person name="Deng T."/>
            <person name="Zhang A."/>
            <person name="Moore M.J."/>
            <person name="Landis J.B."/>
            <person name="Lin N."/>
            <person name="Zhang H."/>
            <person name="Zhang X."/>
            <person name="Huang J."/>
            <person name="Zhang X."/>
            <person name="Sun H."/>
            <person name="Wang H."/>
        </authorList>
    </citation>
    <scope>NUCLEOTIDE SEQUENCE [LARGE SCALE GENOMIC DNA]</scope>
    <source>
        <strain evidence="1">TB1705</strain>
        <tissue evidence="1">Leaf</tissue>
    </source>
</reference>
<keyword evidence="2" id="KW-1185">Reference proteome</keyword>
<dbReference type="Pfam" id="PF05056">
    <property type="entry name" value="DUF674"/>
    <property type="match status" value="1"/>
</dbReference>
<dbReference type="AlphaFoldDB" id="A0A7J7N9Z4"/>
<dbReference type="EMBL" id="JACGCM010000944">
    <property type="protein sequence ID" value="KAF6163985.1"/>
    <property type="molecule type" value="Genomic_DNA"/>
</dbReference>
<evidence type="ECO:0000313" key="1">
    <source>
        <dbReference type="EMBL" id="KAF6163985.1"/>
    </source>
</evidence>
<dbReference type="Proteomes" id="UP000541444">
    <property type="component" value="Unassembled WGS sequence"/>
</dbReference>
<gene>
    <name evidence="1" type="ORF">GIB67_028689</name>
</gene>
<comment type="caution">
    <text evidence="1">The sequence shown here is derived from an EMBL/GenBank/DDBJ whole genome shotgun (WGS) entry which is preliminary data.</text>
</comment>
<evidence type="ECO:0000313" key="2">
    <source>
        <dbReference type="Proteomes" id="UP000541444"/>
    </source>
</evidence>
<accession>A0A7J7N9Z4</accession>
<name>A0A7J7N9Z4_9MAGN</name>
<dbReference type="PANTHER" id="PTHR33103:SF19">
    <property type="entry name" value="OS09G0544700 PROTEIN"/>
    <property type="match status" value="1"/>
</dbReference>